<reference evidence="1" key="1">
    <citation type="journal article" date="2020" name="Nature">
        <title>Giant virus diversity and host interactions through global metagenomics.</title>
        <authorList>
            <person name="Schulz F."/>
            <person name="Roux S."/>
            <person name="Paez-Espino D."/>
            <person name="Jungbluth S."/>
            <person name="Walsh D.A."/>
            <person name="Denef V.J."/>
            <person name="McMahon K.D."/>
            <person name="Konstantinidis K.T."/>
            <person name="Eloe-Fadrosh E.A."/>
            <person name="Kyrpides N.C."/>
            <person name="Woyke T."/>
        </authorList>
    </citation>
    <scope>NUCLEOTIDE SEQUENCE</scope>
    <source>
        <strain evidence="1">GVMAG-S-1004661-13</strain>
    </source>
</reference>
<dbReference type="GO" id="GO:0071164">
    <property type="term" value="F:RNA cap trimethylguanosine synthase activity"/>
    <property type="evidence" value="ECO:0007669"/>
    <property type="project" value="TreeGrafter"/>
</dbReference>
<dbReference type="CDD" id="cd02440">
    <property type="entry name" value="AdoMet_MTases"/>
    <property type="match status" value="1"/>
</dbReference>
<dbReference type="GO" id="GO:0003676">
    <property type="term" value="F:nucleic acid binding"/>
    <property type="evidence" value="ECO:0007669"/>
    <property type="project" value="InterPro"/>
</dbReference>
<dbReference type="InterPro" id="IPR019012">
    <property type="entry name" value="RNA_cap_Gua-N2-MeTrfase"/>
</dbReference>
<dbReference type="Pfam" id="PF09445">
    <property type="entry name" value="Methyltransf_15"/>
    <property type="match status" value="1"/>
</dbReference>
<protein>
    <recommendedName>
        <fullName evidence="2">Trimethylguanosine synthase</fullName>
    </recommendedName>
</protein>
<dbReference type="InterPro" id="IPR029063">
    <property type="entry name" value="SAM-dependent_MTases_sf"/>
</dbReference>
<proteinExistence type="predicted"/>
<dbReference type="SUPFAM" id="SSF53335">
    <property type="entry name" value="S-adenosyl-L-methionine-dependent methyltransferases"/>
    <property type="match status" value="1"/>
</dbReference>
<dbReference type="PANTHER" id="PTHR14741">
    <property type="entry name" value="S-ADENOSYLMETHIONINE-DEPENDENT METHYLTRANSFERASE RELATED"/>
    <property type="match status" value="1"/>
</dbReference>
<dbReference type="PROSITE" id="PS00092">
    <property type="entry name" value="N6_MTASE"/>
    <property type="match status" value="1"/>
</dbReference>
<accession>A0A6C0ACH9</accession>
<dbReference type="EMBL" id="MN740546">
    <property type="protein sequence ID" value="QHS77394.1"/>
    <property type="molecule type" value="Genomic_DNA"/>
</dbReference>
<evidence type="ECO:0000313" key="1">
    <source>
        <dbReference type="EMBL" id="QHS77394.1"/>
    </source>
</evidence>
<sequence>MDINKNYYKIFPYLRDKKKLLRLKIDEESISFISHKDVANKISSIIISYLKEIKIQVEDVYITDATAGVGGNAISFCLTFGFCNGIEFDQKRCDYLRNNLDVYEVKNYDVHCGDCTKEMMKIKKQDIIFIDPPWGGKNYKKYKNLRLCLGEISIEDLIYDLFNSKNYISNPKIVVLKLPLNYDITHFFNSLKDNTIYIHKLKKMYILVVIKKLVQNNKCELRTIEIKNTSKIEILDE</sequence>
<dbReference type="PANTHER" id="PTHR14741:SF32">
    <property type="entry name" value="TRIMETHYLGUANOSINE SYNTHASE"/>
    <property type="match status" value="1"/>
</dbReference>
<evidence type="ECO:0008006" key="2">
    <source>
        <dbReference type="Google" id="ProtNLM"/>
    </source>
</evidence>
<dbReference type="AlphaFoldDB" id="A0A6C0ACH9"/>
<dbReference type="Gene3D" id="3.40.50.150">
    <property type="entry name" value="Vaccinia Virus protein VP39"/>
    <property type="match status" value="1"/>
</dbReference>
<dbReference type="InterPro" id="IPR002052">
    <property type="entry name" value="DNA_methylase_N6_adenine_CS"/>
</dbReference>
<organism evidence="1">
    <name type="scientific">viral metagenome</name>
    <dbReference type="NCBI Taxonomy" id="1070528"/>
    <lineage>
        <taxon>unclassified sequences</taxon>
        <taxon>metagenomes</taxon>
        <taxon>organismal metagenomes</taxon>
    </lineage>
</organism>
<name>A0A6C0ACH9_9ZZZZ</name>
<dbReference type="GO" id="GO:0005634">
    <property type="term" value="C:nucleus"/>
    <property type="evidence" value="ECO:0007669"/>
    <property type="project" value="TreeGrafter"/>
</dbReference>